<keyword evidence="2" id="KW-1185">Reference proteome</keyword>
<organism evidence="1 2">
    <name type="scientific">Simkania negevensis (strain ATCC VR-1471 / DSM 27360 / Z)</name>
    <dbReference type="NCBI Taxonomy" id="331113"/>
    <lineage>
        <taxon>Bacteria</taxon>
        <taxon>Pseudomonadati</taxon>
        <taxon>Chlamydiota</taxon>
        <taxon>Chlamydiia</taxon>
        <taxon>Parachlamydiales</taxon>
        <taxon>Simkaniaceae</taxon>
        <taxon>Simkania</taxon>
    </lineage>
</organism>
<evidence type="ECO:0000313" key="1">
    <source>
        <dbReference type="EMBL" id="CCB89961.1"/>
    </source>
</evidence>
<gene>
    <name evidence="1" type="ordered locus">SNE_A20840</name>
</gene>
<evidence type="ECO:0000313" key="2">
    <source>
        <dbReference type="Proteomes" id="UP000000496"/>
    </source>
</evidence>
<dbReference type="HOGENOM" id="CLU_888254_0_0_0"/>
<reference evidence="1 2" key="2">
    <citation type="journal article" date="2011" name="Mol. Biol. Evol.">
        <title>Unity in variety--the pan-genome of the Chlamydiae.</title>
        <authorList>
            <person name="Collingro A."/>
            <person name="Tischler P."/>
            <person name="Weinmaier T."/>
            <person name="Penz T."/>
            <person name="Heinz E."/>
            <person name="Brunham R.C."/>
            <person name="Read T.D."/>
            <person name="Bavoil P.M."/>
            <person name="Sachse K."/>
            <person name="Kahane S."/>
            <person name="Friedman M.G."/>
            <person name="Rattei T."/>
            <person name="Myers G.S."/>
            <person name="Horn M."/>
        </authorList>
    </citation>
    <scope>NUCLEOTIDE SEQUENCE [LARGE SCALE GENOMIC DNA]</scope>
    <source>
        <strain evidence="2">ATCC VR-1471 / Z</strain>
    </source>
</reference>
<protein>
    <submittedName>
        <fullName evidence="1">Uncharacterized protein</fullName>
    </submittedName>
</protein>
<dbReference type="Proteomes" id="UP000000496">
    <property type="component" value="Chromosome gsn.131"/>
</dbReference>
<dbReference type="KEGG" id="sng:SNE_A20840"/>
<dbReference type="EMBL" id="FR872582">
    <property type="protein sequence ID" value="CCB89961.1"/>
    <property type="molecule type" value="Genomic_DNA"/>
</dbReference>
<reference key="1">
    <citation type="journal article" date="2011" name="Mol. Biol. Evol.">
        <title>Unity in variety -- the pan-genome of the Chlamydiae.</title>
        <authorList>
            <person name="Collingro A."/>
            <person name="Tischler P."/>
            <person name="Weinmaier T."/>
            <person name="Penz T."/>
            <person name="Heinz E."/>
            <person name="Brunham R.C."/>
            <person name="Read T.D."/>
            <person name="Bavoil P.M."/>
            <person name="Sachse K."/>
            <person name="Kahane S."/>
            <person name="Friedman M.G."/>
            <person name="Rattei T."/>
            <person name="Myers G.S.A."/>
            <person name="Horn M."/>
        </authorList>
    </citation>
    <scope>NUCLEOTIDE SEQUENCE</scope>
    <source>
        <strain>Z</strain>
    </source>
</reference>
<proteinExistence type="predicted"/>
<accession>F8L3T8</accession>
<dbReference type="RefSeq" id="WP_013944427.1">
    <property type="nucleotide sequence ID" value="NC_015713.1"/>
</dbReference>
<sequence>MAAIHGAQNLTIYFCGEFSQSFSYEGGWLQGLSKAFFGARIMRQELGPFDLLPEEKRKKKAAIFLASTIRSHYDIFQKVSEKRCQHRFVLFAHGQGARIVKLALKSLLDIKANINVYVFDGPVQIRTKLAHKVRHYDQNVDWEKKISEIAKKECFPQTQLPAIRCAQNLTIFFCGERGHGHEYTECWVQEISKAFLGSSVTSKGFEEVDRLPKGERTKNAAELLSKDIQEVYRKFQQNDEKVCHYRFILFAHGEGEKIVRLALKKLLDMKVDINVYVFDGVGKMGKKLPSKVRYYDQKVDWEKQLQKIAAKEI</sequence>
<dbReference type="AlphaFoldDB" id="F8L3T8"/>
<name>F8L3T8_SIMNZ</name>